<dbReference type="OrthoDB" id="5906768at2"/>
<dbReference type="SUPFAM" id="SSF53756">
    <property type="entry name" value="UDP-Glycosyltransferase/glycogen phosphorylase"/>
    <property type="match status" value="1"/>
</dbReference>
<evidence type="ECO:0000313" key="4">
    <source>
        <dbReference type="Proteomes" id="UP000017800"/>
    </source>
</evidence>
<organism evidence="3 4">
    <name type="scientific">Vibrio halioticoli NBRC 102217</name>
    <dbReference type="NCBI Taxonomy" id="1219072"/>
    <lineage>
        <taxon>Bacteria</taxon>
        <taxon>Pseudomonadati</taxon>
        <taxon>Pseudomonadota</taxon>
        <taxon>Gammaproteobacteria</taxon>
        <taxon>Vibrionales</taxon>
        <taxon>Vibrionaceae</taxon>
        <taxon>Vibrio</taxon>
    </lineage>
</organism>
<dbReference type="GO" id="GO:0016757">
    <property type="term" value="F:glycosyltransferase activity"/>
    <property type="evidence" value="ECO:0007669"/>
    <property type="project" value="InterPro"/>
</dbReference>
<dbReference type="EMBL" id="BAUJ01000032">
    <property type="protein sequence ID" value="GAD90077.1"/>
    <property type="molecule type" value="Genomic_DNA"/>
</dbReference>
<comment type="caution">
    <text evidence="3">The sequence shown here is derived from an EMBL/GenBank/DDBJ whole genome shotgun (WGS) entry which is preliminary data.</text>
</comment>
<keyword evidence="4" id="KW-1185">Reference proteome</keyword>
<dbReference type="InterPro" id="IPR050194">
    <property type="entry name" value="Glycosyltransferase_grp1"/>
</dbReference>
<feature type="domain" description="Glycosyl transferase family 1" evidence="1">
    <location>
        <begin position="202"/>
        <end position="323"/>
    </location>
</feature>
<dbReference type="AlphaFoldDB" id="V5FMK8"/>
<evidence type="ECO:0000313" key="3">
    <source>
        <dbReference type="EMBL" id="GAD90077.1"/>
    </source>
</evidence>
<dbReference type="Pfam" id="PF13439">
    <property type="entry name" value="Glyco_transf_4"/>
    <property type="match status" value="1"/>
</dbReference>
<dbReference type="InterPro" id="IPR001296">
    <property type="entry name" value="Glyco_trans_1"/>
</dbReference>
<dbReference type="RefSeq" id="WP_023404430.1">
    <property type="nucleotide sequence ID" value="NZ_BAUJ01000032.1"/>
</dbReference>
<dbReference type="Pfam" id="PF00534">
    <property type="entry name" value="Glycos_transf_1"/>
    <property type="match status" value="1"/>
</dbReference>
<dbReference type="eggNOG" id="COG0438">
    <property type="taxonomic scope" value="Bacteria"/>
</dbReference>
<dbReference type="PANTHER" id="PTHR45947">
    <property type="entry name" value="SULFOQUINOVOSYL TRANSFERASE SQD2"/>
    <property type="match status" value="1"/>
</dbReference>
<gene>
    <name evidence="3" type="ORF">VHA01S_032_00270</name>
</gene>
<dbReference type="PANTHER" id="PTHR45947:SF3">
    <property type="entry name" value="SULFOQUINOVOSYL TRANSFERASE SQD2"/>
    <property type="match status" value="1"/>
</dbReference>
<sequence length="391" mass="43671">MHENTKKVLFCVGSLNVGGIETWLLNLLRLKNKELEIDFFVKERNGFYEEEILNLGSKIYGSGGQNSFGKVAQLLSFTSVGHNRALSALLSTVKYDVVHAHGSEFMGDIMKIAFRAGVKIRVAHCHTTGINKFNGSLLSQVRGIRFRTIDRKRLLQYSTNLLSCSVEAGAFLLGEKWFTSGKSKVLYCGVPASSVLNDNFQQINKESFGIPKNSFVIGHVGSMGLNRVKNHSFILKVMCQVLKRDKNVYLFLAGDGPLRESIEEEVENLGIGSNVIVAGNCDNVREIMKYVFDVNFLPSLYEGLPLVIVEAISSGLHTVCSNTITADLSYHFSERITAISLDDDLCYWVDNIFKAFHYKINHTDAEELVANSIFSIDNSYYSLLNVYKSNL</sequence>
<evidence type="ECO:0008006" key="5">
    <source>
        <dbReference type="Google" id="ProtNLM"/>
    </source>
</evidence>
<feature type="domain" description="Glycosyltransferase subfamily 4-like N-terminal" evidence="2">
    <location>
        <begin position="17"/>
        <end position="191"/>
    </location>
</feature>
<protein>
    <recommendedName>
        <fullName evidence="5">Glycosyltransferase</fullName>
    </recommendedName>
</protein>
<evidence type="ECO:0000259" key="2">
    <source>
        <dbReference type="Pfam" id="PF13439"/>
    </source>
</evidence>
<reference evidence="3 4" key="1">
    <citation type="submission" date="2013-11" db="EMBL/GenBank/DDBJ databases">
        <title>Whole genome shotgun sequence of Vibrio halioticoli NBRC 102217.</title>
        <authorList>
            <person name="Isaki S."/>
            <person name="Kimura A."/>
            <person name="Ohji S."/>
            <person name="Hosoyama A."/>
            <person name="Fujita N."/>
            <person name="Hashimoto M."/>
            <person name="Hosoyama Y."/>
            <person name="Yamazoe A."/>
        </authorList>
    </citation>
    <scope>NUCLEOTIDE SEQUENCE [LARGE SCALE GENOMIC DNA]</scope>
    <source>
        <strain evidence="3 4">NBRC 102217</strain>
    </source>
</reference>
<accession>V5FMK8</accession>
<name>V5FMK8_9VIBR</name>
<dbReference type="Proteomes" id="UP000017800">
    <property type="component" value="Unassembled WGS sequence"/>
</dbReference>
<proteinExistence type="predicted"/>
<dbReference type="Gene3D" id="3.40.50.2000">
    <property type="entry name" value="Glycogen Phosphorylase B"/>
    <property type="match status" value="2"/>
</dbReference>
<evidence type="ECO:0000259" key="1">
    <source>
        <dbReference type="Pfam" id="PF00534"/>
    </source>
</evidence>
<dbReference type="InterPro" id="IPR028098">
    <property type="entry name" value="Glyco_trans_4-like_N"/>
</dbReference>